<dbReference type="EMBL" id="QNUL01000014">
    <property type="protein sequence ID" value="REA59744.1"/>
    <property type="molecule type" value="Genomic_DNA"/>
</dbReference>
<sequence length="183" mass="21279">MIQDTRHALVEAAIIVFNEDFSAALEKVAERAGTTRRTLHRYFRDRKELMIECEAEMQKACRIANESAYQLSEEPIERLENMFNAGLECGVKSAFLRKLHHQYGHEHKTHSKTCKEYDQTTSLWRIHMVSLREKGLINKELSMCWIDSFFYSIVEATTNMNGGDDKQKLHQLAWYSFSKGIGL</sequence>
<dbReference type="OrthoDB" id="9795011at2"/>
<evidence type="ECO:0000256" key="1">
    <source>
        <dbReference type="ARBA" id="ARBA00023125"/>
    </source>
</evidence>
<comment type="caution">
    <text evidence="4">The sequence shown here is derived from an EMBL/GenBank/DDBJ whole genome shotgun (WGS) entry which is preliminary data.</text>
</comment>
<gene>
    <name evidence="4" type="ORF">DSL64_17245</name>
</gene>
<keyword evidence="1 2" id="KW-0238">DNA-binding</keyword>
<dbReference type="InterPro" id="IPR009057">
    <property type="entry name" value="Homeodomain-like_sf"/>
</dbReference>
<accession>A0A3D8Y8T6</accession>
<proteinExistence type="predicted"/>
<evidence type="ECO:0000259" key="3">
    <source>
        <dbReference type="PROSITE" id="PS50977"/>
    </source>
</evidence>
<dbReference type="Gene3D" id="1.10.357.10">
    <property type="entry name" value="Tetracycline Repressor, domain 2"/>
    <property type="match status" value="1"/>
</dbReference>
<name>A0A3D8Y8T6_9BACT</name>
<reference evidence="4 5" key="1">
    <citation type="submission" date="2018-07" db="EMBL/GenBank/DDBJ databases">
        <title>Dyadobacter roseus sp. nov., isolated from rose rhizosphere soil.</title>
        <authorList>
            <person name="Chen L."/>
        </authorList>
    </citation>
    <scope>NUCLEOTIDE SEQUENCE [LARGE SCALE GENOMIC DNA]</scope>
    <source>
        <strain evidence="4 5">RS19</strain>
    </source>
</reference>
<dbReference type="Pfam" id="PF00440">
    <property type="entry name" value="TetR_N"/>
    <property type="match status" value="1"/>
</dbReference>
<dbReference type="GO" id="GO:0003677">
    <property type="term" value="F:DNA binding"/>
    <property type="evidence" value="ECO:0007669"/>
    <property type="project" value="UniProtKB-UniRule"/>
</dbReference>
<dbReference type="SUPFAM" id="SSF46689">
    <property type="entry name" value="Homeodomain-like"/>
    <property type="match status" value="1"/>
</dbReference>
<dbReference type="AlphaFoldDB" id="A0A3D8Y8T6"/>
<dbReference type="Proteomes" id="UP000256373">
    <property type="component" value="Unassembled WGS sequence"/>
</dbReference>
<dbReference type="PROSITE" id="PS50977">
    <property type="entry name" value="HTH_TETR_2"/>
    <property type="match status" value="1"/>
</dbReference>
<protein>
    <submittedName>
        <fullName evidence="4">TetR/AcrR family transcriptional regulator</fullName>
    </submittedName>
</protein>
<evidence type="ECO:0000256" key="2">
    <source>
        <dbReference type="PROSITE-ProRule" id="PRU00335"/>
    </source>
</evidence>
<organism evidence="4 5">
    <name type="scientific">Dyadobacter luteus</name>
    <dbReference type="NCBI Taxonomy" id="2259619"/>
    <lineage>
        <taxon>Bacteria</taxon>
        <taxon>Pseudomonadati</taxon>
        <taxon>Bacteroidota</taxon>
        <taxon>Cytophagia</taxon>
        <taxon>Cytophagales</taxon>
        <taxon>Spirosomataceae</taxon>
        <taxon>Dyadobacter</taxon>
    </lineage>
</organism>
<keyword evidence="5" id="KW-1185">Reference proteome</keyword>
<dbReference type="InterPro" id="IPR001647">
    <property type="entry name" value="HTH_TetR"/>
</dbReference>
<dbReference type="RefSeq" id="WP_115832161.1">
    <property type="nucleotide sequence ID" value="NZ_QNUL01000014.1"/>
</dbReference>
<evidence type="ECO:0000313" key="4">
    <source>
        <dbReference type="EMBL" id="REA59744.1"/>
    </source>
</evidence>
<feature type="domain" description="HTH tetR-type" evidence="3">
    <location>
        <begin position="3"/>
        <end position="61"/>
    </location>
</feature>
<feature type="DNA-binding region" description="H-T-H motif" evidence="2">
    <location>
        <begin position="24"/>
        <end position="43"/>
    </location>
</feature>
<evidence type="ECO:0000313" key="5">
    <source>
        <dbReference type="Proteomes" id="UP000256373"/>
    </source>
</evidence>